<sequence>MSIRRHGADPGLIDGRGKLPMHYVESRLLLLGKTIDSTSKSRFLEIYRFLQACNTTRDLGCSGALLEGASGMGMYMGADTRTQDVENLEAEDLATLLNGMVSLSLSRPETGDS</sequence>
<reference evidence="1 2" key="1">
    <citation type="submission" date="2011-02" db="EMBL/GenBank/DDBJ databases">
        <title>The Genome Sequence of Sphaeroforma arctica JP610.</title>
        <authorList>
            <consortium name="The Broad Institute Genome Sequencing Platform"/>
            <person name="Russ C."/>
            <person name="Cuomo C."/>
            <person name="Young S.K."/>
            <person name="Zeng Q."/>
            <person name="Gargeya S."/>
            <person name="Alvarado L."/>
            <person name="Berlin A."/>
            <person name="Chapman S.B."/>
            <person name="Chen Z."/>
            <person name="Freedman E."/>
            <person name="Gellesch M."/>
            <person name="Goldberg J."/>
            <person name="Griggs A."/>
            <person name="Gujja S."/>
            <person name="Heilman E."/>
            <person name="Heiman D."/>
            <person name="Howarth C."/>
            <person name="Mehta T."/>
            <person name="Neiman D."/>
            <person name="Pearson M."/>
            <person name="Roberts A."/>
            <person name="Saif S."/>
            <person name="Shea T."/>
            <person name="Shenoy N."/>
            <person name="Sisk P."/>
            <person name="Stolte C."/>
            <person name="Sykes S."/>
            <person name="White J."/>
            <person name="Yandava C."/>
            <person name="Burger G."/>
            <person name="Gray M.W."/>
            <person name="Holland P.W.H."/>
            <person name="King N."/>
            <person name="Lang F.B.F."/>
            <person name="Roger A.J."/>
            <person name="Ruiz-Trillo I."/>
            <person name="Haas B."/>
            <person name="Nusbaum C."/>
            <person name="Birren B."/>
        </authorList>
    </citation>
    <scope>NUCLEOTIDE SEQUENCE [LARGE SCALE GENOMIC DNA]</scope>
    <source>
        <strain evidence="1 2">JP610</strain>
    </source>
</reference>
<accession>A0A0L0FBK4</accession>
<dbReference type="AlphaFoldDB" id="A0A0L0FBK4"/>
<dbReference type="EMBL" id="KQ244719">
    <property type="protein sequence ID" value="KNC74137.1"/>
    <property type="molecule type" value="Genomic_DNA"/>
</dbReference>
<keyword evidence="2" id="KW-1185">Reference proteome</keyword>
<evidence type="ECO:0000313" key="2">
    <source>
        <dbReference type="Proteomes" id="UP000054560"/>
    </source>
</evidence>
<dbReference type="GeneID" id="25913810"/>
<protein>
    <submittedName>
        <fullName evidence="1">Uncharacterized protein</fullName>
    </submittedName>
</protein>
<gene>
    <name evidence="1" type="ORF">SARC_13306</name>
</gene>
<organism evidence="1 2">
    <name type="scientific">Sphaeroforma arctica JP610</name>
    <dbReference type="NCBI Taxonomy" id="667725"/>
    <lineage>
        <taxon>Eukaryota</taxon>
        <taxon>Ichthyosporea</taxon>
        <taxon>Ichthyophonida</taxon>
        <taxon>Sphaeroforma</taxon>
    </lineage>
</organism>
<dbReference type="Proteomes" id="UP000054560">
    <property type="component" value="Unassembled WGS sequence"/>
</dbReference>
<proteinExistence type="predicted"/>
<evidence type="ECO:0000313" key="1">
    <source>
        <dbReference type="EMBL" id="KNC74137.1"/>
    </source>
</evidence>
<dbReference type="RefSeq" id="XP_014148039.1">
    <property type="nucleotide sequence ID" value="XM_014292564.1"/>
</dbReference>
<name>A0A0L0FBK4_9EUKA</name>